<organism evidence="1 2">
    <name type="scientific">Pararge aegeria aegeria</name>
    <dbReference type="NCBI Taxonomy" id="348720"/>
    <lineage>
        <taxon>Eukaryota</taxon>
        <taxon>Metazoa</taxon>
        <taxon>Ecdysozoa</taxon>
        <taxon>Arthropoda</taxon>
        <taxon>Hexapoda</taxon>
        <taxon>Insecta</taxon>
        <taxon>Pterygota</taxon>
        <taxon>Neoptera</taxon>
        <taxon>Endopterygota</taxon>
        <taxon>Lepidoptera</taxon>
        <taxon>Glossata</taxon>
        <taxon>Ditrysia</taxon>
        <taxon>Papilionoidea</taxon>
        <taxon>Nymphalidae</taxon>
        <taxon>Satyrinae</taxon>
        <taxon>Satyrini</taxon>
        <taxon>Parargina</taxon>
        <taxon>Pararge</taxon>
    </lineage>
</organism>
<sequence>MEVSILQINRCKQILFFCRVVTADENTVVTIPLRTRRLREYNGERAAASSVLLLPSTAITDPHAQRGDYGQILQLGEASNPAVTCNRLVMMMKQIVCLLIP</sequence>
<evidence type="ECO:0000313" key="2">
    <source>
        <dbReference type="Proteomes" id="UP000838756"/>
    </source>
</evidence>
<name>A0A8S4RDE8_9NEOP</name>
<comment type="caution">
    <text evidence="1">The sequence shown here is derived from an EMBL/GenBank/DDBJ whole genome shotgun (WGS) entry which is preliminary data.</text>
</comment>
<dbReference type="AlphaFoldDB" id="A0A8S4RDE8"/>
<keyword evidence="2" id="KW-1185">Reference proteome</keyword>
<dbReference type="EMBL" id="CAKXAJ010025089">
    <property type="protein sequence ID" value="CAH2234885.1"/>
    <property type="molecule type" value="Genomic_DNA"/>
</dbReference>
<reference evidence="1" key="1">
    <citation type="submission" date="2022-03" db="EMBL/GenBank/DDBJ databases">
        <authorList>
            <person name="Lindestad O."/>
        </authorList>
    </citation>
    <scope>NUCLEOTIDE SEQUENCE</scope>
</reference>
<gene>
    <name evidence="1" type="primary">jg3116</name>
    <name evidence="1" type="ORF">PAEG_LOCUS12608</name>
</gene>
<proteinExistence type="predicted"/>
<dbReference type="Proteomes" id="UP000838756">
    <property type="component" value="Unassembled WGS sequence"/>
</dbReference>
<accession>A0A8S4RDE8</accession>
<protein>
    <submittedName>
        <fullName evidence="1">Jg3116 protein</fullName>
    </submittedName>
</protein>
<evidence type="ECO:0000313" key="1">
    <source>
        <dbReference type="EMBL" id="CAH2234885.1"/>
    </source>
</evidence>